<organism evidence="2 3">
    <name type="scientific">Hydrogenophaga aromaticivorans</name>
    <dbReference type="NCBI Taxonomy" id="2610898"/>
    <lineage>
        <taxon>Bacteria</taxon>
        <taxon>Pseudomonadati</taxon>
        <taxon>Pseudomonadota</taxon>
        <taxon>Betaproteobacteria</taxon>
        <taxon>Burkholderiales</taxon>
        <taxon>Comamonadaceae</taxon>
        <taxon>Hydrogenophaga</taxon>
    </lineage>
</organism>
<dbReference type="Proteomes" id="UP000545507">
    <property type="component" value="Unassembled WGS sequence"/>
</dbReference>
<protein>
    <submittedName>
        <fullName evidence="2">TniQ family protein</fullName>
    </submittedName>
</protein>
<sequence>MSSRLGPTESFRGRRMNLLGIPKKIDFESPASWLSRAALSQGVSIKEFRKFITLHQKADADMAFTQKYVRHVAKVTNQAARDFEFVQYVLTSLRILDRHGGEYLLGDNLNARYRFCPVCLAEQRIKVFALEWRFKAWRWCPLHQCMMRDRCPHCRAFPTLPGDMLNAGLGRAGIATLDRCLCCGELLETGWQSVMNTFDSSLLNPWGEALMNNGRAVLSALACRKIRIKGEEGEFSLSALRRIQRYGLLPHGHIASVHDEAV</sequence>
<reference evidence="2 3" key="1">
    <citation type="submission" date="2019-09" db="EMBL/GenBank/DDBJ databases">
        <title>Hydrogenophaga aromatica sp. nov., isolated from a para-xylene-degrading enrichment culture.</title>
        <authorList>
            <person name="Tancsics A."/>
            <person name="Banerjee S."/>
        </authorList>
    </citation>
    <scope>NUCLEOTIDE SEQUENCE [LARGE SCALE GENOMIC DNA]</scope>
    <source>
        <strain evidence="2 3">D2P1</strain>
    </source>
</reference>
<dbReference type="EMBL" id="VYGV01000012">
    <property type="protein sequence ID" value="NWF46337.1"/>
    <property type="molecule type" value="Genomic_DNA"/>
</dbReference>
<dbReference type="AlphaFoldDB" id="A0A7Y8GYH7"/>
<evidence type="ECO:0000259" key="1">
    <source>
        <dbReference type="Pfam" id="PF06527"/>
    </source>
</evidence>
<keyword evidence="3" id="KW-1185">Reference proteome</keyword>
<dbReference type="InterPro" id="IPR009492">
    <property type="entry name" value="TniQ"/>
</dbReference>
<accession>A0A7Y8GYH7</accession>
<comment type="caution">
    <text evidence="2">The sequence shown here is derived from an EMBL/GenBank/DDBJ whole genome shotgun (WGS) entry which is preliminary data.</text>
</comment>
<proteinExistence type="predicted"/>
<gene>
    <name evidence="2" type="ORF">F3K02_13910</name>
</gene>
<feature type="domain" description="TniQ" evidence="1">
    <location>
        <begin position="27"/>
        <end position="146"/>
    </location>
</feature>
<name>A0A7Y8GYH7_9BURK</name>
<evidence type="ECO:0000313" key="2">
    <source>
        <dbReference type="EMBL" id="NWF46337.1"/>
    </source>
</evidence>
<dbReference type="Pfam" id="PF06527">
    <property type="entry name" value="TniQ"/>
    <property type="match status" value="1"/>
</dbReference>
<evidence type="ECO:0000313" key="3">
    <source>
        <dbReference type="Proteomes" id="UP000545507"/>
    </source>
</evidence>